<reference evidence="1 2" key="1">
    <citation type="submission" date="2019-06" db="EMBL/GenBank/DDBJ databases">
        <title>Complete genome sequence of Aeromonas hydrophila bacteriophage D3.</title>
        <authorList>
            <person name="Rai S."/>
            <person name="Tyagi A."/>
            <person name="Kumar N."/>
            <person name="Singh N."/>
        </authorList>
    </citation>
    <scope>NUCLEOTIDE SEQUENCE [LARGE SCALE GENOMIC DNA]</scope>
</reference>
<protein>
    <submittedName>
        <fullName evidence="1">Uncharacterized protein</fullName>
    </submittedName>
</protein>
<evidence type="ECO:0000313" key="1">
    <source>
        <dbReference type="EMBL" id="QDJ96971.1"/>
    </source>
</evidence>
<dbReference type="EMBL" id="MN102098">
    <property type="protein sequence ID" value="QDJ96971.1"/>
    <property type="molecule type" value="Genomic_DNA"/>
</dbReference>
<sequence length="190" mass="22230">MNFDHLRIYTQLRALIQTAYTIKNTRAAMVSTWDELKDAEGKEIIVEQYMTRAKAQLVQMYARRLMKYMESIANLDVIPMTTEDVKIGNWRVDSIIIQLASNEIKDHDHMFQLMMTNIYGVTTKMFDFIDSGFKLEKLLDLMSKQYLSSFEELNDESFEVTEEWAEDLIKAFINGELQDPGFKLLSLTKK</sequence>
<evidence type="ECO:0000313" key="2">
    <source>
        <dbReference type="Proteomes" id="UP000319658"/>
    </source>
</evidence>
<name>A0A514TVC0_9CAUD</name>
<keyword evidence="2" id="KW-1185">Reference proteome</keyword>
<proteinExistence type="predicted"/>
<organism evidence="1 2">
    <name type="scientific">Aeromonas phage D3</name>
    <dbReference type="NCBI Taxonomy" id="2593327"/>
    <lineage>
        <taxon>Viruses</taxon>
        <taxon>Duplodnaviria</taxon>
        <taxon>Heunggongvirae</taxon>
        <taxon>Uroviricota</taxon>
        <taxon>Caudoviricetes</taxon>
        <taxon>Chimalliviridae</taxon>
        <taxon>Ludhianavirus</taxon>
        <taxon>Ludhianavirus D3</taxon>
    </lineage>
</organism>
<gene>
    <name evidence="1" type="ORF">D3_0241</name>
</gene>
<dbReference type="Proteomes" id="UP000319658">
    <property type="component" value="Segment"/>
</dbReference>
<accession>A0A514TVC0</accession>